<evidence type="ECO:0000313" key="9">
    <source>
        <dbReference type="EMBL" id="ACU19918.1"/>
    </source>
</evidence>
<feature type="domain" description="Myb-like" evidence="7">
    <location>
        <begin position="62"/>
        <end position="112"/>
    </location>
</feature>
<dbReference type="AlphaFoldDB" id="C6TDL6"/>
<evidence type="ECO:0000256" key="4">
    <source>
        <dbReference type="ARBA" id="ARBA00023125"/>
    </source>
</evidence>
<dbReference type="SMART" id="SM00717">
    <property type="entry name" value="SANT"/>
    <property type="match status" value="2"/>
</dbReference>
<dbReference type="InterPro" id="IPR051953">
    <property type="entry name" value="Plant_SW-associated_TFs"/>
</dbReference>
<dbReference type="InterPro" id="IPR017930">
    <property type="entry name" value="Myb_dom"/>
</dbReference>
<dbReference type="PROSITE" id="PS50090">
    <property type="entry name" value="MYB_LIKE"/>
    <property type="match status" value="2"/>
</dbReference>
<keyword evidence="4" id="KW-0238">DNA-binding</keyword>
<keyword evidence="6" id="KW-0539">Nucleus</keyword>
<dbReference type="SUPFAM" id="SSF46689">
    <property type="entry name" value="Homeodomain-like"/>
    <property type="match status" value="1"/>
</dbReference>
<evidence type="ECO:0000256" key="6">
    <source>
        <dbReference type="ARBA" id="ARBA00023242"/>
    </source>
</evidence>
<dbReference type="Gene3D" id="1.10.10.60">
    <property type="entry name" value="Homeodomain-like"/>
    <property type="match status" value="2"/>
</dbReference>
<reference evidence="9" key="1">
    <citation type="submission" date="2009-08" db="EMBL/GenBank/DDBJ databases">
        <authorList>
            <person name="Cheung F."/>
            <person name="Xiao Y."/>
            <person name="Chan A."/>
            <person name="Moskal W."/>
            <person name="Town C.D."/>
        </authorList>
    </citation>
    <scope>NUCLEOTIDE SEQUENCE</scope>
</reference>
<keyword evidence="5" id="KW-0804">Transcription</keyword>
<evidence type="ECO:0000256" key="5">
    <source>
        <dbReference type="ARBA" id="ARBA00023163"/>
    </source>
</evidence>
<evidence type="ECO:0000259" key="8">
    <source>
        <dbReference type="PROSITE" id="PS51294"/>
    </source>
</evidence>
<accession>C6TDL6</accession>
<dbReference type="PROSITE" id="PS51294">
    <property type="entry name" value="HTH_MYB"/>
    <property type="match status" value="2"/>
</dbReference>
<dbReference type="GO" id="GO:0003677">
    <property type="term" value="F:DNA binding"/>
    <property type="evidence" value="ECO:0007669"/>
    <property type="project" value="UniProtKB-KW"/>
</dbReference>
<dbReference type="Pfam" id="PF00249">
    <property type="entry name" value="Myb_DNA-binding"/>
    <property type="match status" value="2"/>
</dbReference>
<dbReference type="InterPro" id="IPR009057">
    <property type="entry name" value="Homeodomain-like_sf"/>
</dbReference>
<dbReference type="GO" id="GO:0005634">
    <property type="term" value="C:nucleus"/>
    <property type="evidence" value="ECO:0007669"/>
    <property type="project" value="UniProtKB-SubCell"/>
</dbReference>
<evidence type="ECO:0000259" key="7">
    <source>
        <dbReference type="PROSITE" id="PS50090"/>
    </source>
</evidence>
<dbReference type="PANTHER" id="PTHR47997:SF34">
    <property type="entry name" value="TRANSCRIPTION FACTOR MYB86-LIKE"/>
    <property type="match status" value="1"/>
</dbReference>
<evidence type="ECO:0000256" key="3">
    <source>
        <dbReference type="ARBA" id="ARBA00023015"/>
    </source>
</evidence>
<sequence>MGRHSCCLKQKLRKGLWSPEEGEKLFNYITRFGVGCWSSVPKQAGLQRSGKSCRLRWINYLRPDLKRGMFSQQEEDLIISLHEVLGNRWAQIAAQLPGRTDNEIKNFWNSCLKKKLMKQGIDPATHKPLLSAQEHIIIKEEKETILETPPPMLLPMSQGILASSQESPLVVNNSSYCDGGLNVTEAASREVFMSKNAALDPLSYFESQMGYNPIRQFDQNHVGTNSSYGFSSLPCLNSSSDHGNVSVAAEFSDNNSASKISSLMKESSSNSSSMSVYPAGGGCQMMENAGFSWDGENNNTKIDPLLQFHVNVLKSEEFKTSS</sequence>
<feature type="domain" description="HTH myb-type" evidence="8">
    <location>
        <begin position="62"/>
        <end position="116"/>
    </location>
</feature>
<evidence type="ECO:0008006" key="10">
    <source>
        <dbReference type="Google" id="ProtNLM"/>
    </source>
</evidence>
<dbReference type="PANTHER" id="PTHR47997">
    <property type="entry name" value="MYB DOMAIN PROTEIN 55"/>
    <property type="match status" value="1"/>
</dbReference>
<dbReference type="OrthoDB" id="2143914at2759"/>
<evidence type="ECO:0000256" key="2">
    <source>
        <dbReference type="ARBA" id="ARBA00022737"/>
    </source>
</evidence>
<feature type="domain" description="Myb-like" evidence="7">
    <location>
        <begin position="9"/>
        <end position="61"/>
    </location>
</feature>
<dbReference type="FunFam" id="1.10.10.60:FF:000158">
    <property type="entry name" value="MYB transcription factor"/>
    <property type="match status" value="1"/>
</dbReference>
<evidence type="ECO:0000256" key="1">
    <source>
        <dbReference type="ARBA" id="ARBA00004123"/>
    </source>
</evidence>
<dbReference type="ExpressionAtlas" id="C6TDL6">
    <property type="expression patterns" value="baseline and differential"/>
</dbReference>
<dbReference type="KEGG" id="gmx:100801702"/>
<keyword evidence="2" id="KW-0677">Repeat</keyword>
<proteinExistence type="evidence at transcript level"/>
<dbReference type="RefSeq" id="NP_001242549.2">
    <property type="nucleotide sequence ID" value="NM_001255620.3"/>
</dbReference>
<comment type="subcellular location">
    <subcellularLocation>
        <location evidence="1">Nucleus</location>
    </subcellularLocation>
</comment>
<protein>
    <recommendedName>
        <fullName evidence="10">MYB/HD-like transcription factor</fullName>
    </recommendedName>
</protein>
<name>C6TDL6_SOYBN</name>
<feature type="domain" description="HTH myb-type" evidence="8">
    <location>
        <begin position="9"/>
        <end position="61"/>
    </location>
</feature>
<dbReference type="EMBL" id="BT095676">
    <property type="protein sequence ID" value="ACU19918.1"/>
    <property type="molecule type" value="mRNA"/>
</dbReference>
<dbReference type="InterPro" id="IPR001005">
    <property type="entry name" value="SANT/Myb"/>
</dbReference>
<dbReference type="CDD" id="cd00167">
    <property type="entry name" value="SANT"/>
    <property type="match status" value="2"/>
</dbReference>
<dbReference type="GeneID" id="100801702"/>
<organism evidence="9">
    <name type="scientific">Glycine max</name>
    <name type="common">Soybean</name>
    <name type="synonym">Glycine hispida</name>
    <dbReference type="NCBI Taxonomy" id="3847"/>
    <lineage>
        <taxon>Eukaryota</taxon>
        <taxon>Viridiplantae</taxon>
        <taxon>Streptophyta</taxon>
        <taxon>Embryophyta</taxon>
        <taxon>Tracheophyta</taxon>
        <taxon>Spermatophyta</taxon>
        <taxon>Magnoliopsida</taxon>
        <taxon>eudicotyledons</taxon>
        <taxon>Gunneridae</taxon>
        <taxon>Pentapetalae</taxon>
        <taxon>rosids</taxon>
        <taxon>fabids</taxon>
        <taxon>Fabales</taxon>
        <taxon>Fabaceae</taxon>
        <taxon>Papilionoideae</taxon>
        <taxon>50 kb inversion clade</taxon>
        <taxon>NPAAA clade</taxon>
        <taxon>indigoferoid/millettioid clade</taxon>
        <taxon>Phaseoleae</taxon>
        <taxon>Glycine</taxon>
        <taxon>Glycine subgen. Soja</taxon>
    </lineage>
</organism>
<keyword evidence="3" id="KW-0805">Transcription regulation</keyword>
<dbReference type="FunFam" id="1.10.10.60:FF:000268">
    <property type="entry name" value="Transcription factor MYB86"/>
    <property type="match status" value="1"/>
</dbReference>